<protein>
    <recommendedName>
        <fullName evidence="2">5'-3' DNA helicase ZGRF1-like N-terminal domain-containing protein</fullName>
    </recommendedName>
</protein>
<gene>
    <name evidence="3" type="ORF">CAC42_7329</name>
</gene>
<accession>A0A2K1QWQ3</accession>
<dbReference type="InParanoid" id="A0A2K1QWQ3"/>
<dbReference type="GO" id="GO:0006302">
    <property type="term" value="P:double-strand break repair"/>
    <property type="evidence" value="ECO:0007669"/>
    <property type="project" value="TreeGrafter"/>
</dbReference>
<evidence type="ECO:0000313" key="3">
    <source>
        <dbReference type="EMBL" id="PNS19485.1"/>
    </source>
</evidence>
<proteinExistence type="predicted"/>
<evidence type="ECO:0000256" key="1">
    <source>
        <dbReference type="SAM" id="MobiDB-lite"/>
    </source>
</evidence>
<feature type="region of interest" description="Disordered" evidence="1">
    <location>
        <begin position="585"/>
        <end position="606"/>
    </location>
</feature>
<evidence type="ECO:0000313" key="4">
    <source>
        <dbReference type="Proteomes" id="UP000243797"/>
    </source>
</evidence>
<name>A0A2K1QWQ3_9PEZI</name>
<feature type="region of interest" description="Disordered" evidence="1">
    <location>
        <begin position="517"/>
        <end position="573"/>
    </location>
</feature>
<sequence length="606" mass="66829">MTSTFIRGSLSTQIPQTQNTAPVLEFRCLYTRDLRRKAKRWQDGFLRYHTFNRRVMVYDTLRTFIGDTFNPGGAELQEGDEIDLEKHYVMVQVSEPTGTTQTDLTELMESRHKNKDATKADSPASHRISQESASVPYQKHRSLSALLGTPKGPLGKASLPTTSPFEDRQKRKAHLEHKAAKRQKQSQYHVAASVPTRRHPSPGSSPTRGSTASAPAPRKEPARPKPSKIIDLSSDTISKDDGVDVSSCNLDEGRSLKPYNLGPERHKPPMRPIEPMTTRHDREITPNEEDSLYRRRPLKVISNAPRKMLICQQPKARAEHKSQANPKAKITRDATPASLQTNAQPLITHRAEEAPLAPHQQRLKERLARLGQKKPRQIVPSSTPDEEPDTEIGRDQAGRSDALQEPTTLTAVPRSAPTLEKPHNQHAPAADHTIKPKASKQPCQPPGDPVQAGRRSSLPTLQPSQALPMARVQPSKHTLPPVLRVQPEVISMPSPVVATTANPPTVAAQSVALPVNAQAQPGQRSAPRTITRSDSDPMSKPFKPLTRSVLNSGSRGKAAEAPTIPQSADPLDFGPWSREAFDLFDWWPPDRDKQGHKISTGASTTA</sequence>
<dbReference type="PANTHER" id="PTHR28535">
    <property type="entry name" value="ZINC FINGER GRF-TYPE CONTAINING 1"/>
    <property type="match status" value="1"/>
</dbReference>
<dbReference type="Pfam" id="PF10382">
    <property type="entry name" value="ZGRF1-like_N"/>
    <property type="match status" value="1"/>
</dbReference>
<dbReference type="InterPro" id="IPR018838">
    <property type="entry name" value="ZGRF1-like_N"/>
</dbReference>
<feature type="domain" description="5'-3' DNA helicase ZGRF1-like N-terminal" evidence="2">
    <location>
        <begin position="23"/>
        <end position="104"/>
    </location>
</feature>
<comment type="caution">
    <text evidence="3">The sequence shown here is derived from an EMBL/GenBank/DDBJ whole genome shotgun (WGS) entry which is preliminary data.</text>
</comment>
<feature type="region of interest" description="Disordered" evidence="1">
    <location>
        <begin position="368"/>
        <end position="480"/>
    </location>
</feature>
<reference evidence="3 4" key="1">
    <citation type="submission" date="2017-06" db="EMBL/GenBank/DDBJ databases">
        <title>Draft genome sequence of a variant of Elsinoe murrayae.</title>
        <authorList>
            <person name="Cheng Q."/>
        </authorList>
    </citation>
    <scope>NUCLEOTIDE SEQUENCE [LARGE SCALE GENOMIC DNA]</scope>
    <source>
        <strain evidence="3 4">CQ-2017a</strain>
    </source>
</reference>
<organism evidence="3 4">
    <name type="scientific">Sphaceloma murrayae</name>
    <dbReference type="NCBI Taxonomy" id="2082308"/>
    <lineage>
        <taxon>Eukaryota</taxon>
        <taxon>Fungi</taxon>
        <taxon>Dikarya</taxon>
        <taxon>Ascomycota</taxon>
        <taxon>Pezizomycotina</taxon>
        <taxon>Dothideomycetes</taxon>
        <taxon>Dothideomycetidae</taxon>
        <taxon>Myriangiales</taxon>
        <taxon>Elsinoaceae</taxon>
        <taxon>Sphaceloma</taxon>
    </lineage>
</organism>
<feature type="region of interest" description="Disordered" evidence="1">
    <location>
        <begin position="111"/>
        <end position="293"/>
    </location>
</feature>
<feature type="region of interest" description="Disordered" evidence="1">
    <location>
        <begin position="315"/>
        <end position="345"/>
    </location>
</feature>
<dbReference type="Proteomes" id="UP000243797">
    <property type="component" value="Unassembled WGS sequence"/>
</dbReference>
<dbReference type="GO" id="GO:0035861">
    <property type="term" value="C:site of double-strand break"/>
    <property type="evidence" value="ECO:0007669"/>
    <property type="project" value="TreeGrafter"/>
</dbReference>
<dbReference type="InterPro" id="IPR052800">
    <property type="entry name" value="DNA_Repair_Helicase_ZGRF1"/>
</dbReference>
<keyword evidence="4" id="KW-1185">Reference proteome</keyword>
<dbReference type="PANTHER" id="PTHR28535:SF1">
    <property type="entry name" value="PROTEIN ZGRF1"/>
    <property type="match status" value="1"/>
</dbReference>
<dbReference type="GO" id="GO:0005634">
    <property type="term" value="C:nucleus"/>
    <property type="evidence" value="ECO:0007669"/>
    <property type="project" value="TreeGrafter"/>
</dbReference>
<evidence type="ECO:0000259" key="2">
    <source>
        <dbReference type="Pfam" id="PF10382"/>
    </source>
</evidence>
<feature type="compositionally biased region" description="Low complexity" evidence="1">
    <location>
        <begin position="201"/>
        <end position="216"/>
    </location>
</feature>
<feature type="compositionally biased region" description="Polar residues" evidence="1">
    <location>
        <begin position="517"/>
        <end position="530"/>
    </location>
</feature>
<dbReference type="STRING" id="2082308.A0A2K1QWQ3"/>
<dbReference type="EMBL" id="NKHZ01000031">
    <property type="protein sequence ID" value="PNS19485.1"/>
    <property type="molecule type" value="Genomic_DNA"/>
</dbReference>
<dbReference type="AlphaFoldDB" id="A0A2K1QWQ3"/>
<dbReference type="OrthoDB" id="6513042at2759"/>
<feature type="compositionally biased region" description="Basic residues" evidence="1">
    <location>
        <begin position="170"/>
        <end position="184"/>
    </location>
</feature>